<keyword evidence="6" id="KW-1185">Reference proteome</keyword>
<dbReference type="SMART" id="SM00382">
    <property type="entry name" value="AAA"/>
    <property type="match status" value="1"/>
</dbReference>
<dbReference type="Pfam" id="PF00005">
    <property type="entry name" value="ABC_tran"/>
    <property type="match status" value="1"/>
</dbReference>
<dbReference type="GO" id="GO:0016887">
    <property type="term" value="F:ATP hydrolysis activity"/>
    <property type="evidence" value="ECO:0007669"/>
    <property type="project" value="InterPro"/>
</dbReference>
<evidence type="ECO:0000259" key="4">
    <source>
        <dbReference type="PROSITE" id="PS50893"/>
    </source>
</evidence>
<evidence type="ECO:0000256" key="2">
    <source>
        <dbReference type="ARBA" id="ARBA00022741"/>
    </source>
</evidence>
<name>A0A1B1U4Z2_9HELI</name>
<feature type="domain" description="ABC transporter" evidence="4">
    <location>
        <begin position="3"/>
        <end position="225"/>
    </location>
</feature>
<dbReference type="PANTHER" id="PTHR42781">
    <property type="entry name" value="SPERMIDINE/PUTRESCINE IMPORT ATP-BINDING PROTEIN POTA"/>
    <property type="match status" value="1"/>
</dbReference>
<protein>
    <recommendedName>
        <fullName evidence="4">ABC transporter domain-containing protein</fullName>
    </recommendedName>
</protein>
<accession>A0A1B1U4Z2</accession>
<keyword evidence="2" id="KW-0547">Nucleotide-binding</keyword>
<dbReference type="STRING" id="222136.BBW65_02825"/>
<sequence>MLYQLTHIKHYYENKIVLDFNSLQISQGEIIGISGKNGSGKSTLLRLLAFLESPTFGEVKYFGTSRTQIAILLPEIQLLSRSVRANLEYILQIRHQPPNPQKIADVLKLAGLEPKTFLERKHYELSSGEKQRVGLAQRLLLEPKVLLLDEPTNSLDHLGLKTLSEAIQWCHQEYNTTIITISHDKKWLEKNSQKLLKLHFGELINQKEANLLSHNWSKNQNGEKYYDFGNGAILELPQSKEIDLREGIFIHQDHILLHCDQHPSFEAVIIGIRTLANRTDEVLLEIALGKEVLKKYIPKEQIPHFQILQTIAISFDTTQIAQANQK</sequence>
<dbReference type="SUPFAM" id="SSF52540">
    <property type="entry name" value="P-loop containing nucleoside triphosphate hydrolases"/>
    <property type="match status" value="1"/>
</dbReference>
<dbReference type="PANTHER" id="PTHR42781:SF4">
    <property type="entry name" value="SPERMIDINE_PUTRESCINE IMPORT ATP-BINDING PROTEIN POTA"/>
    <property type="match status" value="1"/>
</dbReference>
<keyword evidence="1" id="KW-0813">Transport</keyword>
<dbReference type="KEGG" id="het:BBW65_02825"/>
<gene>
    <name evidence="5" type="ORF">BBW65_02825</name>
</gene>
<organism evidence="5 6">
    <name type="scientific">Helicobacter enhydrae</name>
    <dbReference type="NCBI Taxonomy" id="222136"/>
    <lineage>
        <taxon>Bacteria</taxon>
        <taxon>Pseudomonadati</taxon>
        <taxon>Campylobacterota</taxon>
        <taxon>Epsilonproteobacteria</taxon>
        <taxon>Campylobacterales</taxon>
        <taxon>Helicobacteraceae</taxon>
        <taxon>Helicobacter</taxon>
    </lineage>
</organism>
<keyword evidence="3" id="KW-0067">ATP-binding</keyword>
<proteinExistence type="predicted"/>
<dbReference type="OrthoDB" id="9809450at2"/>
<reference evidence="6" key="1">
    <citation type="submission" date="2016-07" db="EMBL/GenBank/DDBJ databases">
        <authorList>
            <person name="Florea S."/>
            <person name="Webb J.S."/>
            <person name="Jaromczyk J."/>
            <person name="Schardl C.L."/>
        </authorList>
    </citation>
    <scope>NUCLEOTIDE SEQUENCE [LARGE SCALE GENOMIC DNA]</scope>
    <source>
        <strain evidence="6">MIT 01-6242</strain>
    </source>
</reference>
<dbReference type="InterPro" id="IPR003593">
    <property type="entry name" value="AAA+_ATPase"/>
</dbReference>
<dbReference type="Gene3D" id="3.40.50.300">
    <property type="entry name" value="P-loop containing nucleotide triphosphate hydrolases"/>
    <property type="match status" value="1"/>
</dbReference>
<dbReference type="RefSeq" id="WP_066339422.1">
    <property type="nucleotide sequence ID" value="NZ_CP016503.1"/>
</dbReference>
<dbReference type="InterPro" id="IPR003439">
    <property type="entry name" value="ABC_transporter-like_ATP-bd"/>
</dbReference>
<dbReference type="EMBL" id="CP016503">
    <property type="protein sequence ID" value="ANV97801.1"/>
    <property type="molecule type" value="Genomic_DNA"/>
</dbReference>
<evidence type="ECO:0000256" key="1">
    <source>
        <dbReference type="ARBA" id="ARBA00022448"/>
    </source>
</evidence>
<dbReference type="Proteomes" id="UP000092884">
    <property type="component" value="Chromosome"/>
</dbReference>
<dbReference type="AlphaFoldDB" id="A0A1B1U4Z2"/>
<dbReference type="GO" id="GO:0005524">
    <property type="term" value="F:ATP binding"/>
    <property type="evidence" value="ECO:0007669"/>
    <property type="project" value="UniProtKB-KW"/>
</dbReference>
<evidence type="ECO:0000256" key="3">
    <source>
        <dbReference type="ARBA" id="ARBA00022840"/>
    </source>
</evidence>
<evidence type="ECO:0000313" key="5">
    <source>
        <dbReference type="EMBL" id="ANV97801.1"/>
    </source>
</evidence>
<dbReference type="PROSITE" id="PS50893">
    <property type="entry name" value="ABC_TRANSPORTER_2"/>
    <property type="match status" value="1"/>
</dbReference>
<dbReference type="InterPro" id="IPR027417">
    <property type="entry name" value="P-loop_NTPase"/>
</dbReference>
<evidence type="ECO:0000313" key="6">
    <source>
        <dbReference type="Proteomes" id="UP000092884"/>
    </source>
</evidence>
<dbReference type="InterPro" id="IPR050093">
    <property type="entry name" value="ABC_SmlMolc_Importer"/>
</dbReference>